<sequence>MARGIGHSCHPGQHGAIRKTARRRDLGRAAYEVVLMRIAPHHPQLLDSPARVAVTRSCGLSLKIAGTDLFDLEQGHGRGPPPGYWLVFLLLLSSLNRNFDNSGSGFP</sequence>
<protein>
    <submittedName>
        <fullName evidence="3">Uncharacterized protein</fullName>
    </submittedName>
</protein>
<evidence type="ECO:0000313" key="2">
    <source>
        <dbReference type="EMBL" id="SOZ39675.1"/>
    </source>
</evidence>
<evidence type="ECO:0000313" key="4">
    <source>
        <dbReference type="Proteomes" id="UP000255168"/>
    </source>
</evidence>
<dbReference type="Proteomes" id="UP000256710">
    <property type="component" value="Unassembled WGS sequence"/>
</dbReference>
<feature type="region of interest" description="Disordered" evidence="1">
    <location>
        <begin position="1"/>
        <end position="21"/>
    </location>
</feature>
<evidence type="ECO:0000256" key="1">
    <source>
        <dbReference type="SAM" id="MobiDB-lite"/>
    </source>
</evidence>
<evidence type="ECO:0000313" key="5">
    <source>
        <dbReference type="Proteomes" id="UP000256710"/>
    </source>
</evidence>
<keyword evidence="3" id="KW-0614">Plasmid</keyword>
<geneLocation type="plasmid" evidence="4">
    <name>ii</name>
</geneLocation>
<evidence type="ECO:0000313" key="3">
    <source>
        <dbReference type="EMBL" id="SPD60999.1"/>
    </source>
</evidence>
<keyword evidence="5" id="KW-1185">Reference proteome</keyword>
<dbReference type="EMBL" id="LT984807">
    <property type="protein sequence ID" value="SPD60999.1"/>
    <property type="molecule type" value="Genomic_DNA"/>
</dbReference>
<organism evidence="3 4">
    <name type="scientific">Cupriavidus neocaledonicus</name>
    <dbReference type="NCBI Taxonomy" id="1040979"/>
    <lineage>
        <taxon>Bacteria</taxon>
        <taxon>Pseudomonadati</taxon>
        <taxon>Pseudomonadota</taxon>
        <taxon>Betaproteobacteria</taxon>
        <taxon>Burkholderiales</taxon>
        <taxon>Burkholderiaceae</taxon>
        <taxon>Cupriavidus</taxon>
    </lineage>
</organism>
<proteinExistence type="predicted"/>
<dbReference type="Proteomes" id="UP000255168">
    <property type="component" value="Plasmid II"/>
</dbReference>
<dbReference type="EMBL" id="OFTC01000043">
    <property type="protein sequence ID" value="SOZ39675.1"/>
    <property type="molecule type" value="Genomic_DNA"/>
</dbReference>
<geneLocation type="plasmid" evidence="3">
    <name>II</name>
</geneLocation>
<gene>
    <name evidence="2" type="ORF">CBM2605_B40006</name>
    <name evidence="3" type="ORF">CBM2607_MP21657</name>
</gene>
<dbReference type="AlphaFoldDB" id="A0A375HS55"/>
<reference evidence="4 5" key="1">
    <citation type="submission" date="2018-01" db="EMBL/GenBank/DDBJ databases">
        <authorList>
            <person name="Clerissi C."/>
        </authorList>
    </citation>
    <scope>NUCLEOTIDE SEQUENCE [LARGE SCALE GENOMIC DNA]</scope>
    <source>
        <strain evidence="2">Cupriavidus taiwanensis STM 6082</strain>
        <strain evidence="3">Cupriavidus taiwanensis STM 6160</strain>
        <plasmid evidence="4">ii</plasmid>
        <plasmid evidence="3">II</plasmid>
    </source>
</reference>
<name>A0A375HS55_9BURK</name>
<accession>A0A375HS55</accession>